<dbReference type="InterPro" id="IPR010060">
    <property type="entry name" value="NRPS_synth"/>
</dbReference>
<dbReference type="OrthoDB" id="8826085at2"/>
<dbReference type="NCBIfam" id="TIGR01720">
    <property type="entry name" value="NRPS-para261"/>
    <property type="match status" value="1"/>
</dbReference>
<dbReference type="InterPro" id="IPR000873">
    <property type="entry name" value="AMP-dep_synth/lig_dom"/>
</dbReference>
<dbReference type="SUPFAM" id="SSF52777">
    <property type="entry name" value="CoA-dependent acyltransferases"/>
    <property type="match status" value="4"/>
</dbReference>
<dbReference type="InterPro" id="IPR020845">
    <property type="entry name" value="AMP-binding_CS"/>
</dbReference>
<dbReference type="InterPro" id="IPR014030">
    <property type="entry name" value="Ketoacyl_synth_N"/>
</dbReference>
<comment type="caution">
    <text evidence="9">The sequence shown here is derived from an EMBL/GenBank/DDBJ whole genome shotgun (WGS) entry which is preliminary data.</text>
</comment>
<keyword evidence="4" id="KW-0597">Phosphoprotein</keyword>
<dbReference type="SUPFAM" id="SSF47336">
    <property type="entry name" value="ACP-like"/>
    <property type="match status" value="2"/>
</dbReference>
<dbReference type="PROSITE" id="PS00455">
    <property type="entry name" value="AMP_BINDING"/>
    <property type="match status" value="1"/>
</dbReference>
<dbReference type="InterPro" id="IPR016039">
    <property type="entry name" value="Thiolase-like"/>
</dbReference>
<dbReference type="SMART" id="SM00823">
    <property type="entry name" value="PKS_PP"/>
    <property type="match status" value="2"/>
</dbReference>
<organism evidence="9 10">
    <name type="scientific">Pollutimonas subterranea</name>
    <dbReference type="NCBI Taxonomy" id="2045210"/>
    <lineage>
        <taxon>Bacteria</taxon>
        <taxon>Pseudomonadati</taxon>
        <taxon>Pseudomonadota</taxon>
        <taxon>Betaproteobacteria</taxon>
        <taxon>Burkholderiales</taxon>
        <taxon>Alcaligenaceae</taxon>
        <taxon>Pollutimonas</taxon>
    </lineage>
</organism>
<dbReference type="InterPro" id="IPR020841">
    <property type="entry name" value="PKS_Beta-ketoAc_synthase_dom"/>
</dbReference>
<dbReference type="SMART" id="SM00825">
    <property type="entry name" value="PKS_KS"/>
    <property type="match status" value="1"/>
</dbReference>
<dbReference type="InterPro" id="IPR032821">
    <property type="entry name" value="PKS_assoc"/>
</dbReference>
<dbReference type="InterPro" id="IPR015422">
    <property type="entry name" value="PyrdxlP-dep_Trfase_small"/>
</dbReference>
<gene>
    <name evidence="9" type="ORF">CR159_07995</name>
</gene>
<dbReference type="Gene3D" id="3.30.70.3290">
    <property type="match status" value="1"/>
</dbReference>
<keyword evidence="6" id="KW-0663">Pyridoxal phosphate</keyword>
<dbReference type="EMBL" id="PDNW01000005">
    <property type="protein sequence ID" value="PLC50388.1"/>
    <property type="molecule type" value="Genomic_DNA"/>
</dbReference>
<dbReference type="GO" id="GO:0031177">
    <property type="term" value="F:phosphopantetheine binding"/>
    <property type="evidence" value="ECO:0007669"/>
    <property type="project" value="InterPro"/>
</dbReference>
<dbReference type="Gene3D" id="3.40.640.10">
    <property type="entry name" value="Type I PLP-dependent aspartate aminotransferase-like (Major domain)"/>
    <property type="match status" value="1"/>
</dbReference>
<dbReference type="CDD" id="cd00833">
    <property type="entry name" value="PKS"/>
    <property type="match status" value="1"/>
</dbReference>
<evidence type="ECO:0000256" key="2">
    <source>
        <dbReference type="ARBA" id="ARBA00001957"/>
    </source>
</evidence>
<dbReference type="Gene3D" id="3.40.50.12780">
    <property type="entry name" value="N-terminal domain of ligase-like"/>
    <property type="match status" value="1"/>
</dbReference>
<dbReference type="Pfam" id="PF00668">
    <property type="entry name" value="Condensation"/>
    <property type="match status" value="2"/>
</dbReference>
<dbReference type="SUPFAM" id="SSF53901">
    <property type="entry name" value="Thiolase-like"/>
    <property type="match status" value="1"/>
</dbReference>
<dbReference type="SUPFAM" id="SSF56801">
    <property type="entry name" value="Acetyl-CoA synthetase-like"/>
    <property type="match status" value="1"/>
</dbReference>
<dbReference type="InterPro" id="IPR014043">
    <property type="entry name" value="Acyl_transferase_dom"/>
</dbReference>
<evidence type="ECO:0000256" key="5">
    <source>
        <dbReference type="ARBA" id="ARBA00022679"/>
    </source>
</evidence>
<dbReference type="InterPro" id="IPR005814">
    <property type="entry name" value="Aminotrans_3"/>
</dbReference>
<dbReference type="InterPro" id="IPR036736">
    <property type="entry name" value="ACP-like_sf"/>
</dbReference>
<keyword evidence="10" id="KW-1185">Reference proteome</keyword>
<evidence type="ECO:0000256" key="6">
    <source>
        <dbReference type="ARBA" id="ARBA00022898"/>
    </source>
</evidence>
<name>A0A2N4U5T9_9BURK</name>
<dbReference type="Gene3D" id="3.30.300.30">
    <property type="match status" value="1"/>
</dbReference>
<feature type="domain" description="Carrier" evidence="7">
    <location>
        <begin position="932"/>
        <end position="1010"/>
    </location>
</feature>
<evidence type="ECO:0000256" key="3">
    <source>
        <dbReference type="ARBA" id="ARBA00022450"/>
    </source>
</evidence>
<evidence type="ECO:0000259" key="7">
    <source>
        <dbReference type="PROSITE" id="PS50075"/>
    </source>
</evidence>
<evidence type="ECO:0000313" key="9">
    <source>
        <dbReference type="EMBL" id="PLC50388.1"/>
    </source>
</evidence>
<dbReference type="Gene3D" id="3.40.47.10">
    <property type="match status" value="1"/>
</dbReference>
<feature type="domain" description="Ketosynthase family 3 (KS3)" evidence="8">
    <location>
        <begin position="44"/>
        <end position="452"/>
    </location>
</feature>
<dbReference type="Pfam" id="PF16197">
    <property type="entry name" value="KAsynt_C_assoc"/>
    <property type="match status" value="1"/>
</dbReference>
<dbReference type="Pfam" id="PF00202">
    <property type="entry name" value="Aminotran_3"/>
    <property type="match status" value="1"/>
</dbReference>
<dbReference type="CDD" id="cd05930">
    <property type="entry name" value="A_NRPS"/>
    <property type="match status" value="1"/>
</dbReference>
<dbReference type="InterPro" id="IPR015421">
    <property type="entry name" value="PyrdxlP-dep_Trfase_major"/>
</dbReference>
<dbReference type="InterPro" id="IPR001242">
    <property type="entry name" value="Condensation_dom"/>
</dbReference>
<dbReference type="InterPro" id="IPR042099">
    <property type="entry name" value="ANL_N_sf"/>
</dbReference>
<dbReference type="PROSITE" id="PS52004">
    <property type="entry name" value="KS3_2"/>
    <property type="match status" value="1"/>
</dbReference>
<dbReference type="InterPro" id="IPR045851">
    <property type="entry name" value="AMP-bd_C_sf"/>
</dbReference>
<dbReference type="InterPro" id="IPR009081">
    <property type="entry name" value="PP-bd_ACP"/>
</dbReference>
<feature type="domain" description="Carrier" evidence="7">
    <location>
        <begin position="2463"/>
        <end position="2537"/>
    </location>
</feature>
<dbReference type="PANTHER" id="PTHR43775">
    <property type="entry name" value="FATTY ACID SYNTHASE"/>
    <property type="match status" value="1"/>
</dbReference>
<dbReference type="InterPro" id="IPR016035">
    <property type="entry name" value="Acyl_Trfase/lysoPLipase"/>
</dbReference>
<reference evidence="9 10" key="1">
    <citation type="submission" date="2017-10" db="EMBL/GenBank/DDBJ databases">
        <title>Two draft genome sequences of Pusillimonas sp. strains isolated from a nitrate- and radionuclide-contaminated groundwater in Russia.</title>
        <authorList>
            <person name="Grouzdev D.S."/>
            <person name="Tourova T.P."/>
            <person name="Goeva M.A."/>
            <person name="Babich T.L."/>
            <person name="Sokolova D.S."/>
            <person name="Abdullin R."/>
            <person name="Poltaraus A.B."/>
            <person name="Toshchakov S.V."/>
            <person name="Nazina T.N."/>
        </authorList>
    </citation>
    <scope>NUCLEOTIDE SEQUENCE [LARGE SCALE GENOMIC DNA]</scope>
    <source>
        <strain evidence="9 10">JR1/69-3-13</strain>
    </source>
</reference>
<protein>
    <submittedName>
        <fullName evidence="9">Type I polyketide synthase</fullName>
    </submittedName>
</protein>
<dbReference type="GO" id="GO:0004312">
    <property type="term" value="F:fatty acid synthase activity"/>
    <property type="evidence" value="ECO:0007669"/>
    <property type="project" value="TreeGrafter"/>
</dbReference>
<sequence length="3002" mass="320795">MTQQAALLRERLSRLDADQLVKLVTGLQQRIDTLAASVTSDPSTHAIAVVGLGCRFPGAPDVEAFRRLLEQGRNAVADPPPGRPEAARLPVGGYIEGIDRFDPAFFGMRDNEAAYMDPQHRLVLEVAWHALEDAGTADPARRPRATGIFLGISTHDYEARFHRSSEGFGTMATTGNAASAAAGRLAHLLDVTGPSLSIDTACSSSLVAVLAACNSLRLGESDMAIAGGVNVLVNDALTRGFAAAGMLSPSHACRTFDASADGYVRGEGAGIVILKRLADAQRDGDRIRAVIRGGAVNHDGRASSLTAPNAGAQTELIRRALADAGLRPADVQVVECHGTGTPLGDPIEVQALAAAYAADRETPLLLGSVKTNIGHLEAAAGIAGVIKTILSLETATLAATLHQSRLNPRLDWATLPVRVVDRPQDWPGQAPRRAGVSSFGFSGTNSHVIFEEALPLPKPKSVAPVVLTLSAPDDDGVRRMAGHLADWLERTEVDMQQVAASLAIGRARFSARAAVTGDDREAIIAGLRDVQAGRLGVGRDLSAGNTDLPQVAFLYTGQGSQWPGMGADLYAHNPVFKSVVDRCAEVVNPLLEMSLVDVLFAEDTTDNLVDTRIAQPALFVLGYALAETLAGWGVVPAMSIGHSLGEWIAACRAGVMTLDDALRLVVERGRLMGAAPGGGAMAAVFAPSATVYALPPETRVGVDLAAENAPDECVIAGPEAAVSRVCDALDEQGVGSQRLRTSHAFHSSMMESVLEPFSRALDGVTLSRPISGIVSNVTGTVGAPWDTAAYWVRHIRETVQFTKGVSTLAEHGVSVLIEVGASAALIGTASRADGYRDQTPVLVPTLRRKQPAMRTLANLLAQLFVAGVPVRWDKVYEGTGRTSVPGYAFAGKTFWLSQPDDDTTTLQALSVTAQNSAALVDQAAGRHDQDGATSKDTLTEVINTLARALQLSLRDAGAEVGFLELGVDSLALTEAVAGLERRWSIAIPRRALFEELGTPARLVAHVVDAHTRYMAAKTIDREGGVAVSASDPRPATAIATPMTTALASASAAPKLVIAPETQRGLAEFTQAYVHRSAGSRRERETYGRYLADSRAVAGFRPETKEMLYPIVGASGSGSRITDIDGNEYVDITMGFGVQLFGHSPSFLIDTLNDHLGRRGMFVGPQAHLAGEAAQRLCKLTGNERAAFCNSGTEAVMTALRLARHATGRQRIAMFQGSYHGHFDGTLAQAGLGGKAVPMTEGTPPGMVNDILLLDYGDEAGSLALLEREAHTLAAVIVEPVQGRRPDRQPREFLQRLRTLTASTGTALIFDEVLLGFRVALAGAQAWAGVRADLVTYGKIIGGGLPIGVVAGKAQYLDALDGGAWSFDDSGAPRDHRCFFAGTFNKNPLVMASMHSVMTHLEASGPGLQESLNARTDAFVARLNGILAEEAADIAVHHFASMFRFVGANDVFYNHLIQNGVYVWEGRSCFVSTAHTDDDLLKVEQAVRASVRGMCARHLLVPRRVAPDTSPQPEHLATTPGQAALRLLAAFSPETSGAYNQSLVLDFKGVLNVDALVTAVEHVVGRHEALRSTFPDDGSVQLVHAQLKPTIRIVESIPSEGEVYRDWLDDAVLAPFDLERGPMSRALLLRFSQQSHRLVLVLPHLVTDGWSMQVIAAELAELYSADAEQRSAILPDPVPYRNYIAHAQARAHLPEQAAYWRALYATVPPVLQLPTDRPRPPLQGYVGARASRRPQPQLRAEVEASARRHGTSVFSLCLAAYARLLARISQQDAATVAIFSAGQPELSESNLVGYCVSVLALPISAGPEVSDTDLLAQVRRTVAQAVAHRDYPYSRLLKDLQLRRDPSRPPLASVSFNLDRIDAIPEFSGLQMQLDANIHSAVRWDLNWNMQLDDDGVRLDVHYNRDLFDRRRVESWIDHYMDILGALCGLAPSDRIAHGNRSCITLAERVARTAAEQPAAPAVRDRAGTVTYAALDAHAAALALRLRVAGIGQGDRVAFRLNRGLGPVVAMLAAARVGAAFVPLDTLHPDHHHLHVLADSRAKALIIDVGAPAVQAPVTTLQWSRHDEPGGILAPLGAAHADSAYVLYTSGSTGRPKGVQVSIGAVQSYVSAMLERLEACEPTSFAIVSSFAADLGYTSVLGALWSGGLLHVVDDASAQDPVALQAWFSQMPVDVLKIVPAHLSALLDAPNSATLLPRKALILGGDTLTWRVVDRIRNIGAICRIFNHYGPTETTVGACMIEATPSLRSKEATSVPVGRPLRGCQVTIQDPQGRPVPTGEEGEIVISGLTVASGYTQQEPLGKERFGCTHEGIPFYRTGDLGRADAEGVLTFVGRVDDMVKIRGHRIEPAGLSELLRSCPGVRDAVILVLRQENREPSLLAAVATTLSKDEIKSWLGMRVPAAMLPARIETYASLPLSSNGKIDRQTLLSSALTPTDREQDGSPAIRALEAADDEVGHQADARSTSGDGVAVLCRIWESILQRGSIGPDDDFFSLGGDSIMAIQVVGRARAAGMALTPTQVFQAPTPRRLARLALPVADGISGAQPIAAAVPLTPIQHWFRNIPISDRNHWCLSAVFKIAVGTSVQQLDAALHAAINKHDALRMRFCVGVDAPTQQVGDAAGPALLMADGNDLCDVELEAAQDRLANELMSTLDLRQGRNIAAGVIADNEGAAFQLVVVVHHAVFDMVSWSILAEDLDAGLRGNSAELRPSTTSWAWWAQALSIHANNMMDSLSYWSEVAATARTLVPFPMDTQGASNCEGDAREIQLRISPDRAQPYFERMVAVYGMRAHEALFAAVANAIIEWAGASVAIELEGHGRHPFDAGIDLSRTVGWFTTRYPVVVPAEAADDHAWLLEIKETLRGVPDHGMSYGLLRYGEHASITVESPVSFNYVGDLGQFGHAGLPIVRVGAGQERGADAHRSHLLSFDAWQQDGELLLACRYGPHSADSIDALMRAIDVRLGRFLGICDAASTAAYTPSDFTGIEFSQDELDQLVSELGDQED</sequence>
<keyword evidence="3" id="KW-0596">Phosphopantetheine</keyword>
<dbReference type="PANTHER" id="PTHR43775:SF37">
    <property type="entry name" value="SI:DKEY-61P9.11"/>
    <property type="match status" value="1"/>
</dbReference>
<keyword evidence="5" id="KW-0808">Transferase</keyword>
<dbReference type="InterPro" id="IPR018201">
    <property type="entry name" value="Ketoacyl_synth_AS"/>
</dbReference>
<dbReference type="Gene3D" id="3.40.366.10">
    <property type="entry name" value="Malonyl-Coenzyme A Acyl Carrier Protein, domain 2"/>
    <property type="match status" value="1"/>
</dbReference>
<dbReference type="PROSITE" id="PS00606">
    <property type="entry name" value="KS3_1"/>
    <property type="match status" value="1"/>
</dbReference>
<dbReference type="Pfam" id="PF00501">
    <property type="entry name" value="AMP-binding"/>
    <property type="match status" value="1"/>
</dbReference>
<dbReference type="SUPFAM" id="SSF52151">
    <property type="entry name" value="FabD/lysophospholipase-like"/>
    <property type="match status" value="1"/>
</dbReference>
<dbReference type="GO" id="GO:0008483">
    <property type="term" value="F:transaminase activity"/>
    <property type="evidence" value="ECO:0007669"/>
    <property type="project" value="InterPro"/>
</dbReference>
<dbReference type="SUPFAM" id="SSF55048">
    <property type="entry name" value="Probable ACP-binding domain of malonyl-CoA ACP transacylase"/>
    <property type="match status" value="1"/>
</dbReference>
<evidence type="ECO:0000256" key="4">
    <source>
        <dbReference type="ARBA" id="ARBA00022553"/>
    </source>
</evidence>
<dbReference type="InterPro" id="IPR016036">
    <property type="entry name" value="Malonyl_transacylase_ACP-bd"/>
</dbReference>
<comment type="cofactor">
    <cofactor evidence="2">
        <name>pantetheine 4'-phosphate</name>
        <dbReference type="ChEBI" id="CHEBI:47942"/>
    </cofactor>
</comment>
<dbReference type="InterPro" id="IPR049704">
    <property type="entry name" value="Aminotrans_3_PPA_site"/>
</dbReference>
<evidence type="ECO:0000313" key="10">
    <source>
        <dbReference type="Proteomes" id="UP000234190"/>
    </source>
</evidence>
<dbReference type="InterPro" id="IPR001227">
    <property type="entry name" value="Ac_transferase_dom_sf"/>
</dbReference>
<dbReference type="InterPro" id="IPR006162">
    <property type="entry name" value="Ppantetheine_attach_site"/>
</dbReference>
<dbReference type="Pfam" id="PF00109">
    <property type="entry name" value="ketoacyl-synt"/>
    <property type="match status" value="1"/>
</dbReference>
<dbReference type="RefSeq" id="WP_102073491.1">
    <property type="nucleotide sequence ID" value="NZ_PDNW01000005.1"/>
</dbReference>
<dbReference type="CDD" id="cd19531">
    <property type="entry name" value="LCL_NRPS-like"/>
    <property type="match status" value="1"/>
</dbReference>
<dbReference type="PROSITE" id="PS00600">
    <property type="entry name" value="AA_TRANSFER_CLASS_3"/>
    <property type="match status" value="1"/>
</dbReference>
<comment type="cofactor">
    <cofactor evidence="1">
        <name>pyridoxal 5'-phosphate</name>
        <dbReference type="ChEBI" id="CHEBI:597326"/>
    </cofactor>
</comment>
<dbReference type="Pfam" id="PF00698">
    <property type="entry name" value="Acyl_transf_1"/>
    <property type="match status" value="1"/>
</dbReference>
<dbReference type="InterPro" id="IPR050091">
    <property type="entry name" value="PKS_NRPS_Biosynth_Enz"/>
</dbReference>
<dbReference type="SMART" id="SM00827">
    <property type="entry name" value="PKS_AT"/>
    <property type="match status" value="1"/>
</dbReference>
<proteinExistence type="predicted"/>
<evidence type="ECO:0000256" key="1">
    <source>
        <dbReference type="ARBA" id="ARBA00001933"/>
    </source>
</evidence>
<dbReference type="InterPro" id="IPR014031">
    <property type="entry name" value="Ketoacyl_synth_C"/>
</dbReference>
<dbReference type="GO" id="GO:0006633">
    <property type="term" value="P:fatty acid biosynthetic process"/>
    <property type="evidence" value="ECO:0007669"/>
    <property type="project" value="InterPro"/>
</dbReference>
<dbReference type="InterPro" id="IPR020806">
    <property type="entry name" value="PKS_PP-bd"/>
</dbReference>
<evidence type="ECO:0000259" key="8">
    <source>
        <dbReference type="PROSITE" id="PS52004"/>
    </source>
</evidence>
<dbReference type="InterPro" id="IPR023213">
    <property type="entry name" value="CAT-like_dom_sf"/>
</dbReference>
<dbReference type="Gene3D" id="3.90.1150.10">
    <property type="entry name" value="Aspartate Aminotransferase, domain 1"/>
    <property type="match status" value="1"/>
</dbReference>
<dbReference type="InterPro" id="IPR015424">
    <property type="entry name" value="PyrdxlP-dep_Trfase"/>
</dbReference>
<dbReference type="PROSITE" id="PS00012">
    <property type="entry name" value="PHOSPHOPANTETHEINE"/>
    <property type="match status" value="2"/>
</dbReference>
<dbReference type="GO" id="GO:0004315">
    <property type="term" value="F:3-oxoacyl-[acyl-carrier-protein] synthase activity"/>
    <property type="evidence" value="ECO:0007669"/>
    <property type="project" value="InterPro"/>
</dbReference>
<dbReference type="Gene3D" id="3.30.559.10">
    <property type="entry name" value="Chloramphenicol acetyltransferase-like domain"/>
    <property type="match status" value="2"/>
</dbReference>
<accession>A0A2N4U5T9</accession>
<dbReference type="Proteomes" id="UP000234190">
    <property type="component" value="Unassembled WGS sequence"/>
</dbReference>
<dbReference type="PROSITE" id="PS50075">
    <property type="entry name" value="CARRIER"/>
    <property type="match status" value="2"/>
</dbReference>
<dbReference type="Pfam" id="PF00550">
    <property type="entry name" value="PP-binding"/>
    <property type="match status" value="2"/>
</dbReference>
<dbReference type="Gene3D" id="3.30.559.30">
    <property type="entry name" value="Nonribosomal peptide synthetase, condensation domain"/>
    <property type="match status" value="2"/>
</dbReference>
<dbReference type="SUPFAM" id="SSF53383">
    <property type="entry name" value="PLP-dependent transferases"/>
    <property type="match status" value="1"/>
</dbReference>
<dbReference type="GO" id="GO:0030170">
    <property type="term" value="F:pyridoxal phosphate binding"/>
    <property type="evidence" value="ECO:0007669"/>
    <property type="project" value="InterPro"/>
</dbReference>
<dbReference type="Gene3D" id="1.10.1200.10">
    <property type="entry name" value="ACP-like"/>
    <property type="match status" value="2"/>
</dbReference>
<dbReference type="Pfam" id="PF02801">
    <property type="entry name" value="Ketoacyl-synt_C"/>
    <property type="match status" value="1"/>
</dbReference>